<keyword evidence="7" id="KW-0325">Glycoprotein</keyword>
<dbReference type="InterPro" id="IPR036312">
    <property type="entry name" value="Bifun_inhib/LTP/seed_sf"/>
</dbReference>
<feature type="region of interest" description="Disordered" evidence="9">
    <location>
        <begin position="103"/>
        <end position="129"/>
    </location>
</feature>
<evidence type="ECO:0000256" key="6">
    <source>
        <dbReference type="ARBA" id="ARBA00023157"/>
    </source>
</evidence>
<name>A0A166E1R6_DAUCS</name>
<dbReference type="Gene3D" id="1.10.110.10">
    <property type="entry name" value="Plant lipid-transfer and hydrophobic proteins"/>
    <property type="match status" value="1"/>
</dbReference>
<dbReference type="EMBL" id="CP093344">
    <property type="protein sequence ID" value="WOG88434.1"/>
    <property type="molecule type" value="Genomic_DNA"/>
</dbReference>
<evidence type="ECO:0000256" key="1">
    <source>
        <dbReference type="ARBA" id="ARBA00004609"/>
    </source>
</evidence>
<evidence type="ECO:0000256" key="8">
    <source>
        <dbReference type="ARBA" id="ARBA00023288"/>
    </source>
</evidence>
<dbReference type="SUPFAM" id="SSF47699">
    <property type="entry name" value="Bifunctional inhibitor/lipid-transfer protein/seed storage 2S albumin"/>
    <property type="match status" value="1"/>
</dbReference>
<comment type="subcellular location">
    <subcellularLocation>
        <location evidence="1">Cell membrane</location>
        <topology evidence="1">Lipid-anchor</topology>
        <topology evidence="1">GPI-anchor</topology>
    </subcellularLocation>
</comment>
<dbReference type="PANTHER" id="PTHR33044">
    <property type="entry name" value="BIFUNCTIONAL INHIBITOR/LIPID-TRANSFER PROTEIN/SEED STORAGE 2S ALBUMIN SUPERFAMILY PROTEIN-RELATED"/>
    <property type="match status" value="1"/>
</dbReference>
<feature type="domain" description="Bifunctional inhibitor/plant lipid transfer protein/seed storage helical" evidence="11">
    <location>
        <begin position="12"/>
        <end position="100"/>
    </location>
</feature>
<keyword evidence="4" id="KW-0336">GPI-anchor</keyword>
<gene>
    <name evidence="12" type="ORF">DCAR_006809</name>
    <name evidence="13" type="ORF">DCAR_0207669</name>
</gene>
<evidence type="ECO:0000313" key="12">
    <source>
        <dbReference type="EMBL" id="KZN05972.1"/>
    </source>
</evidence>
<evidence type="ECO:0000313" key="13">
    <source>
        <dbReference type="EMBL" id="WOG88434.1"/>
    </source>
</evidence>
<dbReference type="AlphaFoldDB" id="A0A166E1R6"/>
<keyword evidence="6" id="KW-1015">Disulfide bond</keyword>
<dbReference type="Proteomes" id="UP000077755">
    <property type="component" value="Chromosome 2"/>
</dbReference>
<evidence type="ECO:0000256" key="9">
    <source>
        <dbReference type="SAM" id="MobiDB-lite"/>
    </source>
</evidence>
<keyword evidence="14" id="KW-1185">Reference proteome</keyword>
<keyword evidence="3" id="KW-1003">Cell membrane</keyword>
<dbReference type="GO" id="GO:0098552">
    <property type="term" value="C:side of membrane"/>
    <property type="evidence" value="ECO:0007669"/>
    <property type="project" value="UniProtKB-KW"/>
</dbReference>
<protein>
    <recommendedName>
        <fullName evidence="11">Bifunctional inhibitor/plant lipid transfer protein/seed storage helical domain-containing protein</fullName>
    </recommendedName>
</protein>
<evidence type="ECO:0000256" key="5">
    <source>
        <dbReference type="ARBA" id="ARBA00022729"/>
    </source>
</evidence>
<dbReference type="OMA" id="YSNCIPA"/>
<reference evidence="13" key="2">
    <citation type="submission" date="2022-03" db="EMBL/GenBank/DDBJ databases">
        <title>Draft title - Genomic analysis of global carrot germplasm unveils the trajectory of domestication and the origin of high carotenoid orange carrot.</title>
        <authorList>
            <person name="Iorizzo M."/>
            <person name="Ellison S."/>
            <person name="Senalik D."/>
            <person name="Macko-Podgorni A."/>
            <person name="Grzebelus D."/>
            <person name="Bostan H."/>
            <person name="Rolling W."/>
            <person name="Curaba J."/>
            <person name="Simon P."/>
        </authorList>
    </citation>
    <scope>NUCLEOTIDE SEQUENCE</scope>
    <source>
        <tissue evidence="13">Leaf</tissue>
    </source>
</reference>
<feature type="chain" id="PRO_5007872509" description="Bifunctional inhibitor/plant lipid transfer protein/seed storage helical domain-containing protein" evidence="10">
    <location>
        <begin position="22"/>
        <end position="147"/>
    </location>
</feature>
<dbReference type="GO" id="GO:0005886">
    <property type="term" value="C:plasma membrane"/>
    <property type="evidence" value="ECO:0007669"/>
    <property type="project" value="UniProtKB-SubCell"/>
</dbReference>
<dbReference type="InterPro" id="IPR016140">
    <property type="entry name" value="Bifunc_inhib/LTP/seed_store"/>
</dbReference>
<reference evidence="12" key="1">
    <citation type="journal article" date="2016" name="Nat. Genet.">
        <title>A high-quality carrot genome assembly provides new insights into carotenoid accumulation and asterid genome evolution.</title>
        <authorList>
            <person name="Iorizzo M."/>
            <person name="Ellison S."/>
            <person name="Senalik D."/>
            <person name="Zeng P."/>
            <person name="Satapoomin P."/>
            <person name="Huang J."/>
            <person name="Bowman M."/>
            <person name="Iovene M."/>
            <person name="Sanseverino W."/>
            <person name="Cavagnaro P."/>
            <person name="Yildiz M."/>
            <person name="Macko-Podgorni A."/>
            <person name="Moranska E."/>
            <person name="Grzebelus E."/>
            <person name="Grzebelus D."/>
            <person name="Ashrafi H."/>
            <person name="Zheng Z."/>
            <person name="Cheng S."/>
            <person name="Spooner D."/>
            <person name="Van Deynze A."/>
            <person name="Simon P."/>
        </authorList>
    </citation>
    <scope>NUCLEOTIDE SEQUENCE [LARGE SCALE GENOMIC DNA]</scope>
    <source>
        <tissue evidence="12">Leaf</tissue>
    </source>
</reference>
<dbReference type="InterPro" id="IPR043325">
    <property type="entry name" value="LTSS"/>
</dbReference>
<evidence type="ECO:0000256" key="10">
    <source>
        <dbReference type="SAM" id="SignalP"/>
    </source>
</evidence>
<evidence type="ECO:0000259" key="11">
    <source>
        <dbReference type="Pfam" id="PF14368"/>
    </source>
</evidence>
<dbReference type="KEGG" id="dcr:108208594"/>
<dbReference type="CDD" id="cd00010">
    <property type="entry name" value="AAI_LTSS"/>
    <property type="match status" value="1"/>
</dbReference>
<comment type="similarity">
    <text evidence="2">Belongs to the plant LTP family.</text>
</comment>
<keyword evidence="5 10" id="KW-0732">Signal</keyword>
<keyword evidence="4" id="KW-0472">Membrane</keyword>
<evidence type="ECO:0000256" key="7">
    <source>
        <dbReference type="ARBA" id="ARBA00023180"/>
    </source>
</evidence>
<dbReference type="Gramene" id="KZN05972">
    <property type="protein sequence ID" value="KZN05972"/>
    <property type="gene ID" value="DCAR_006809"/>
</dbReference>
<evidence type="ECO:0000256" key="3">
    <source>
        <dbReference type="ARBA" id="ARBA00022475"/>
    </source>
</evidence>
<dbReference type="OrthoDB" id="690947at2759"/>
<sequence>MKSLIVAVMVVAMISNLVVEGQEDLPVCVANLVSCVEYLNTTTPPPVTCCLPLKEAVTDQLPCLCGIYNDPSLLISFGINVTQAIQLPVRCGINFSITECTGSQAPTPGPGSTPNSPTTPATPPSSASQSATATFSSLFILAAAMLY</sequence>
<evidence type="ECO:0000256" key="4">
    <source>
        <dbReference type="ARBA" id="ARBA00022622"/>
    </source>
</evidence>
<organism evidence="12">
    <name type="scientific">Daucus carota subsp. sativus</name>
    <name type="common">Carrot</name>
    <dbReference type="NCBI Taxonomy" id="79200"/>
    <lineage>
        <taxon>Eukaryota</taxon>
        <taxon>Viridiplantae</taxon>
        <taxon>Streptophyta</taxon>
        <taxon>Embryophyta</taxon>
        <taxon>Tracheophyta</taxon>
        <taxon>Spermatophyta</taxon>
        <taxon>Magnoliopsida</taxon>
        <taxon>eudicotyledons</taxon>
        <taxon>Gunneridae</taxon>
        <taxon>Pentapetalae</taxon>
        <taxon>asterids</taxon>
        <taxon>campanulids</taxon>
        <taxon>Apiales</taxon>
        <taxon>Apiaceae</taxon>
        <taxon>Apioideae</taxon>
        <taxon>Scandiceae</taxon>
        <taxon>Daucinae</taxon>
        <taxon>Daucus</taxon>
        <taxon>Daucus sect. Daucus</taxon>
    </lineage>
</organism>
<keyword evidence="8" id="KW-0449">Lipoprotein</keyword>
<dbReference type="EMBL" id="LNRQ01000002">
    <property type="protein sequence ID" value="KZN05972.1"/>
    <property type="molecule type" value="Genomic_DNA"/>
</dbReference>
<feature type="compositionally biased region" description="Low complexity" evidence="9">
    <location>
        <begin position="110"/>
        <end position="129"/>
    </location>
</feature>
<accession>A0A166E1R6</accession>
<proteinExistence type="inferred from homology"/>
<dbReference type="STRING" id="79200.A0A166E1R6"/>
<dbReference type="Pfam" id="PF14368">
    <property type="entry name" value="LTP_2"/>
    <property type="match status" value="1"/>
</dbReference>
<feature type="signal peptide" evidence="10">
    <location>
        <begin position="1"/>
        <end position="21"/>
    </location>
</feature>
<evidence type="ECO:0000313" key="14">
    <source>
        <dbReference type="Proteomes" id="UP000077755"/>
    </source>
</evidence>
<evidence type="ECO:0000256" key="2">
    <source>
        <dbReference type="ARBA" id="ARBA00009748"/>
    </source>
</evidence>